<gene>
    <name evidence="3" type="ORF">LIER_26615</name>
</gene>
<evidence type="ECO:0000313" key="4">
    <source>
        <dbReference type="Proteomes" id="UP001454036"/>
    </source>
</evidence>
<dbReference type="PANTHER" id="PTHR34048:SF5">
    <property type="entry name" value="INNER MEMBRANE LOCALIZED PROTEIN"/>
    <property type="match status" value="1"/>
</dbReference>
<sequence length="163" mass="17429">MTTLSSSLVLTKTIPGSHLRPEDRFIAGTVPSNLSLRFGRGRSSSISQRPLAIRASYSDGGRSSSSSSFVGGFILGGIVVGTLGAVFAPQISNALAGADKKDLMRKLPKFIYDEEKALEKQRKKLNEKIAQLNSAIDDVSNQLHTDDEPNGVAVNSDEVETHA</sequence>
<proteinExistence type="predicted"/>
<dbReference type="Proteomes" id="UP001454036">
    <property type="component" value="Unassembled WGS sequence"/>
</dbReference>
<keyword evidence="4" id="KW-1185">Reference proteome</keyword>
<feature type="region of interest" description="Disordered" evidence="1">
    <location>
        <begin position="137"/>
        <end position="163"/>
    </location>
</feature>
<dbReference type="PANTHER" id="PTHR34048">
    <property type="entry name" value="LOW-DENSITY RECEPTOR-LIKE PROTEIN"/>
    <property type="match status" value="1"/>
</dbReference>
<name>A0AAV3RCE8_LITER</name>
<protein>
    <submittedName>
        <fullName evidence="3">Uncharacterized protein</fullName>
    </submittedName>
</protein>
<evidence type="ECO:0000256" key="1">
    <source>
        <dbReference type="SAM" id="MobiDB-lite"/>
    </source>
</evidence>
<keyword evidence="2" id="KW-1133">Transmembrane helix</keyword>
<accession>A0AAV3RCE8</accession>
<organism evidence="3 4">
    <name type="scientific">Lithospermum erythrorhizon</name>
    <name type="common">Purple gromwell</name>
    <name type="synonym">Lithospermum officinale var. erythrorhizon</name>
    <dbReference type="NCBI Taxonomy" id="34254"/>
    <lineage>
        <taxon>Eukaryota</taxon>
        <taxon>Viridiplantae</taxon>
        <taxon>Streptophyta</taxon>
        <taxon>Embryophyta</taxon>
        <taxon>Tracheophyta</taxon>
        <taxon>Spermatophyta</taxon>
        <taxon>Magnoliopsida</taxon>
        <taxon>eudicotyledons</taxon>
        <taxon>Gunneridae</taxon>
        <taxon>Pentapetalae</taxon>
        <taxon>asterids</taxon>
        <taxon>lamiids</taxon>
        <taxon>Boraginales</taxon>
        <taxon>Boraginaceae</taxon>
        <taxon>Boraginoideae</taxon>
        <taxon>Lithospermeae</taxon>
        <taxon>Lithospermum</taxon>
    </lineage>
</organism>
<comment type="caution">
    <text evidence="3">The sequence shown here is derived from an EMBL/GenBank/DDBJ whole genome shotgun (WGS) entry which is preliminary data.</text>
</comment>
<feature type="transmembrane region" description="Helical" evidence="2">
    <location>
        <begin position="69"/>
        <end position="96"/>
    </location>
</feature>
<evidence type="ECO:0000256" key="2">
    <source>
        <dbReference type="SAM" id="Phobius"/>
    </source>
</evidence>
<reference evidence="3 4" key="1">
    <citation type="submission" date="2024-01" db="EMBL/GenBank/DDBJ databases">
        <title>The complete chloroplast genome sequence of Lithospermum erythrorhizon: insights into the phylogenetic relationship among Boraginaceae species and the maternal lineages of purple gromwells.</title>
        <authorList>
            <person name="Okada T."/>
            <person name="Watanabe K."/>
        </authorList>
    </citation>
    <scope>NUCLEOTIDE SEQUENCE [LARGE SCALE GENOMIC DNA]</scope>
</reference>
<dbReference type="InterPro" id="IPR040377">
    <property type="entry name" value="Ssl2009-like"/>
</dbReference>
<dbReference type="EMBL" id="BAABME010008331">
    <property type="protein sequence ID" value="GAA0172881.1"/>
    <property type="molecule type" value="Genomic_DNA"/>
</dbReference>
<dbReference type="GO" id="GO:0009535">
    <property type="term" value="C:chloroplast thylakoid membrane"/>
    <property type="evidence" value="ECO:0007669"/>
    <property type="project" value="TreeGrafter"/>
</dbReference>
<dbReference type="AlphaFoldDB" id="A0AAV3RCE8"/>
<keyword evidence="2" id="KW-0812">Transmembrane</keyword>
<dbReference type="GO" id="GO:0009706">
    <property type="term" value="C:chloroplast inner membrane"/>
    <property type="evidence" value="ECO:0007669"/>
    <property type="project" value="TreeGrafter"/>
</dbReference>
<keyword evidence="2" id="KW-0472">Membrane</keyword>
<evidence type="ECO:0000313" key="3">
    <source>
        <dbReference type="EMBL" id="GAA0172881.1"/>
    </source>
</evidence>